<dbReference type="RefSeq" id="WP_081267484.1">
    <property type="nucleotide sequence ID" value="NZ_LVHG01000036.1"/>
</dbReference>
<evidence type="ECO:0000313" key="1">
    <source>
        <dbReference type="EMBL" id="OAK64788.1"/>
    </source>
</evidence>
<sequence>MAYAAYREHPGVPRTHALMSKPNSRQGAKGPYYVLDVTVCCADALRVRRSMAGCPDAGVVRCEPLLHACSTQESDAPCVRLMIRLPIGSYADVLHRLIECVPSGEIGRLVSWRDHLARCGLGHGH</sequence>
<evidence type="ECO:0000313" key="2">
    <source>
        <dbReference type="Proteomes" id="UP000077852"/>
    </source>
</evidence>
<organism evidence="1 2">
    <name type="scientific">Variovorax paradoxus</name>
    <dbReference type="NCBI Taxonomy" id="34073"/>
    <lineage>
        <taxon>Bacteria</taxon>
        <taxon>Pseudomonadati</taxon>
        <taxon>Pseudomonadota</taxon>
        <taxon>Betaproteobacteria</taxon>
        <taxon>Burkholderiales</taxon>
        <taxon>Comamonadaceae</taxon>
        <taxon>Variovorax</taxon>
    </lineage>
</organism>
<comment type="caution">
    <text evidence="1">The sequence shown here is derived from an EMBL/GenBank/DDBJ whole genome shotgun (WGS) entry which is preliminary data.</text>
</comment>
<gene>
    <name evidence="1" type="ORF">A3K87_13280</name>
</gene>
<protein>
    <submittedName>
        <fullName evidence="1">Uncharacterized protein</fullName>
    </submittedName>
</protein>
<dbReference type="AlphaFoldDB" id="A0AA91DQA5"/>
<proteinExistence type="predicted"/>
<dbReference type="EMBL" id="LVHG01000036">
    <property type="protein sequence ID" value="OAK64788.1"/>
    <property type="molecule type" value="Genomic_DNA"/>
</dbReference>
<reference evidence="1 2" key="1">
    <citation type="submission" date="2016-03" db="EMBL/GenBank/DDBJ databases">
        <title>Genome sequence of Variovorax paradoxus KB5.</title>
        <authorList>
            <person name="Jeong H."/>
            <person name="Hong C.E."/>
            <person name="Jo S.H."/>
            <person name="Park J.M."/>
        </authorList>
    </citation>
    <scope>NUCLEOTIDE SEQUENCE [LARGE SCALE GENOMIC DNA]</scope>
    <source>
        <strain evidence="1 2">KB5</strain>
    </source>
</reference>
<dbReference type="Proteomes" id="UP000077852">
    <property type="component" value="Unassembled WGS sequence"/>
</dbReference>
<accession>A0AA91DQA5</accession>
<name>A0AA91DQA5_VARPD</name>